<keyword evidence="5" id="KW-0472">Membrane</keyword>
<name>A0A8J4B2T4_9CHLO</name>
<dbReference type="GO" id="GO:0035269">
    <property type="term" value="P:protein O-linked glycosylation via mannose"/>
    <property type="evidence" value="ECO:0007669"/>
    <property type="project" value="TreeGrafter"/>
</dbReference>
<dbReference type="GO" id="GO:0015020">
    <property type="term" value="F:glucuronosyltransferase activity"/>
    <property type="evidence" value="ECO:0007669"/>
    <property type="project" value="TreeGrafter"/>
</dbReference>
<evidence type="ECO:0000313" key="8">
    <source>
        <dbReference type="EMBL" id="GIL52799.1"/>
    </source>
</evidence>
<keyword evidence="7" id="KW-0732">Signal</keyword>
<dbReference type="GO" id="GO:0042285">
    <property type="term" value="F:xylosyltransferase activity"/>
    <property type="evidence" value="ECO:0007669"/>
    <property type="project" value="TreeGrafter"/>
</dbReference>
<dbReference type="InterPro" id="IPR051292">
    <property type="entry name" value="Xyl/GlcA_transferase"/>
</dbReference>
<sequence>MPKGAGRRLLWLLLFREFVLRTYAVLPGQLQQIAINGQSRQTGNSADALLSCYNVNTTHSPTSFKEFVDGKPTRSVRLQKVWWSRRDAGFPITMFTQSTLERVRILDLQCRSFPGGIIVASIWLPLLQPQPPPGSDAFGLTLRNQDALRNATQLLEGLFQKMEALNTANGSGNNSQGGSGFGACSLRLLLLTETIKEEALSVLMPINILRNAGMLAVDTPLAAMVDVDLSISHSFAKQVLVNKTRTAEMIRRAELENILYVMPAWDTNRTLARNRTAYIEQILATSPAEKVTRLWTGWQDKAWLFPFAFDRFVAGHNATDYHRWVSTNSEYMVKYTKGYEPWFIMSRKHMPSYDTRFRGYYYNKLLNVRYLGLQEKFKFWVLPDVWLVHRPHEITVSSNVWYKIQLKDKKDVSPIFDTPASTDGPTWREVFNERGKLMYLSSMQRLQNGTYEPVPDAAWLHCKSVLSWWQQK</sequence>
<keyword evidence="6" id="KW-0325">Glycoprotein</keyword>
<evidence type="ECO:0000256" key="6">
    <source>
        <dbReference type="ARBA" id="ARBA00023180"/>
    </source>
</evidence>
<proteinExistence type="predicted"/>
<evidence type="ECO:0000313" key="9">
    <source>
        <dbReference type="Proteomes" id="UP000747399"/>
    </source>
</evidence>
<dbReference type="Proteomes" id="UP000747399">
    <property type="component" value="Unassembled WGS sequence"/>
</dbReference>
<dbReference type="PANTHER" id="PTHR12270:SF52">
    <property type="entry name" value="GLYCOSYLTRANSFERASE-LIKE PROTEIN GNT13-RELATED"/>
    <property type="match status" value="1"/>
</dbReference>
<dbReference type="GO" id="GO:0016020">
    <property type="term" value="C:membrane"/>
    <property type="evidence" value="ECO:0007669"/>
    <property type="project" value="UniProtKB-SubCell"/>
</dbReference>
<reference evidence="8" key="1">
    <citation type="journal article" date="2021" name="Proc. Natl. Acad. Sci. U.S.A.">
        <title>Three genomes in the algal genus Volvox reveal the fate of a haploid sex-determining region after a transition to homothallism.</title>
        <authorList>
            <person name="Yamamoto K."/>
            <person name="Hamaji T."/>
            <person name="Kawai-Toyooka H."/>
            <person name="Matsuzaki R."/>
            <person name="Takahashi F."/>
            <person name="Nishimura Y."/>
            <person name="Kawachi M."/>
            <person name="Noguchi H."/>
            <person name="Minakuchi Y."/>
            <person name="Umen J.G."/>
            <person name="Toyoda A."/>
            <person name="Nozaki H."/>
        </authorList>
    </citation>
    <scope>NUCLEOTIDE SEQUENCE</scope>
    <source>
        <strain evidence="8">NIES-3780</strain>
    </source>
</reference>
<dbReference type="EMBL" id="BNCO01000014">
    <property type="protein sequence ID" value="GIL52799.1"/>
    <property type="molecule type" value="Genomic_DNA"/>
</dbReference>
<keyword evidence="2" id="KW-0812">Transmembrane</keyword>
<evidence type="ECO:0000256" key="1">
    <source>
        <dbReference type="ARBA" id="ARBA00004606"/>
    </source>
</evidence>
<keyword evidence="9" id="KW-1185">Reference proteome</keyword>
<evidence type="ECO:0000256" key="4">
    <source>
        <dbReference type="ARBA" id="ARBA00022989"/>
    </source>
</evidence>
<dbReference type="AlphaFoldDB" id="A0A8J4B2T4"/>
<evidence type="ECO:0000256" key="2">
    <source>
        <dbReference type="ARBA" id="ARBA00022692"/>
    </source>
</evidence>
<protein>
    <submittedName>
        <fullName evidence="8">Uncharacterized protein</fullName>
    </submittedName>
</protein>
<evidence type="ECO:0000256" key="7">
    <source>
        <dbReference type="SAM" id="SignalP"/>
    </source>
</evidence>
<dbReference type="PANTHER" id="PTHR12270">
    <property type="entry name" value="GLYCOSYLTRANSFERASE-RELATED"/>
    <property type="match status" value="1"/>
</dbReference>
<feature type="signal peptide" evidence="7">
    <location>
        <begin position="1"/>
        <end position="24"/>
    </location>
</feature>
<evidence type="ECO:0000256" key="5">
    <source>
        <dbReference type="ARBA" id="ARBA00023136"/>
    </source>
</evidence>
<comment type="subcellular location">
    <subcellularLocation>
        <location evidence="1">Membrane</location>
        <topology evidence="1">Single-pass type II membrane protein</topology>
    </subcellularLocation>
</comment>
<organism evidence="8 9">
    <name type="scientific">Volvox africanus</name>
    <dbReference type="NCBI Taxonomy" id="51714"/>
    <lineage>
        <taxon>Eukaryota</taxon>
        <taxon>Viridiplantae</taxon>
        <taxon>Chlorophyta</taxon>
        <taxon>core chlorophytes</taxon>
        <taxon>Chlorophyceae</taxon>
        <taxon>CS clade</taxon>
        <taxon>Chlamydomonadales</taxon>
        <taxon>Volvocaceae</taxon>
        <taxon>Volvox</taxon>
    </lineage>
</organism>
<keyword evidence="3" id="KW-0735">Signal-anchor</keyword>
<keyword evidence="4" id="KW-1133">Transmembrane helix</keyword>
<dbReference type="Pfam" id="PF13896">
    <property type="entry name" value="Glyco_transf_49"/>
    <property type="match status" value="1"/>
</dbReference>
<feature type="chain" id="PRO_5035144728" evidence="7">
    <location>
        <begin position="25"/>
        <end position="472"/>
    </location>
</feature>
<evidence type="ECO:0000256" key="3">
    <source>
        <dbReference type="ARBA" id="ARBA00022968"/>
    </source>
</evidence>
<comment type="caution">
    <text evidence="8">The sequence shown here is derived from an EMBL/GenBank/DDBJ whole genome shotgun (WGS) entry which is preliminary data.</text>
</comment>
<gene>
    <name evidence="8" type="ORF">Vafri_8479</name>
</gene>
<accession>A0A8J4B2T4</accession>